<evidence type="ECO:0000256" key="2">
    <source>
        <dbReference type="ARBA" id="ARBA00007656"/>
    </source>
</evidence>
<dbReference type="PANTHER" id="PTHR47245">
    <property type="entry name" value="PEPTIDYLPROLYL ISOMERASE"/>
    <property type="match status" value="1"/>
</dbReference>
<sequence>MNYQTNTIQAKIRYPLLRCAIEDYHCLPQDLSSKQQQQLLAHLTKAQWIEGYVARQSAHPVTSEELLMAEQTLIAQFPSMNDYHQARDWLELDDELLQQSLTQALKADRVLAHVREQVEPPVESELMEFYQQHPEQFVQPEQRVLRHILRTINDDLAENTLEQVWPWMYTLAAQLRADPTQFADAAMRHSECPSALQGGVLGRVQKGQLYPELEAVAFELTDNQVSDPVESPMGVHLLWCESHQDAQQLSFAAIQSALYGQMLTARQKQAERAYMAKVIGAKLPS</sequence>
<evidence type="ECO:0000259" key="6">
    <source>
        <dbReference type="PROSITE" id="PS50198"/>
    </source>
</evidence>
<evidence type="ECO:0000256" key="1">
    <source>
        <dbReference type="ARBA" id="ARBA00000971"/>
    </source>
</evidence>
<feature type="domain" description="PpiC" evidence="6">
    <location>
        <begin position="140"/>
        <end position="242"/>
    </location>
</feature>
<dbReference type="NCBIfam" id="TIGR02933">
    <property type="entry name" value="nifM_nitrog"/>
    <property type="match status" value="1"/>
</dbReference>
<dbReference type="RefSeq" id="WP_408622401.1">
    <property type="nucleotide sequence ID" value="NZ_JBEQCT010000001.1"/>
</dbReference>
<name>A0ABW9G4K8_9GAMM</name>
<reference evidence="7 8" key="1">
    <citation type="journal article" date="2013" name="Int. J. Syst. Evol. Microbiol.">
        <title>Celerinatantimonas yamalensis sp. nov., a cold-adapted diazotrophic bacterium from a cold permafrost brine.</title>
        <authorList>
            <person name="Shcherbakova V."/>
            <person name="Chuvilskaya N."/>
            <person name="Rivkina E."/>
            <person name="Demidov N."/>
            <person name="Uchaeva V."/>
            <person name="Suetin S."/>
            <person name="Suzina N."/>
            <person name="Gilichinsky D."/>
        </authorList>
    </citation>
    <scope>NUCLEOTIDE SEQUENCE [LARGE SCALE GENOMIC DNA]</scope>
    <source>
        <strain evidence="7 8">C7</strain>
    </source>
</reference>
<evidence type="ECO:0000256" key="3">
    <source>
        <dbReference type="ARBA" id="ARBA00013194"/>
    </source>
</evidence>
<dbReference type="EC" id="5.2.1.8" evidence="3"/>
<dbReference type="PANTHER" id="PTHR47245:SF2">
    <property type="entry name" value="PEPTIDYL-PROLYL CIS-TRANS ISOMERASE HP_0175-RELATED"/>
    <property type="match status" value="1"/>
</dbReference>
<dbReference type="PROSITE" id="PS01096">
    <property type="entry name" value="PPIC_PPIASE_1"/>
    <property type="match status" value="1"/>
</dbReference>
<dbReference type="InterPro" id="IPR000297">
    <property type="entry name" value="PPIase_PpiC"/>
</dbReference>
<keyword evidence="8" id="KW-1185">Reference proteome</keyword>
<dbReference type="InterPro" id="IPR023058">
    <property type="entry name" value="PPIase_PpiC_CS"/>
</dbReference>
<dbReference type="Pfam" id="PF00639">
    <property type="entry name" value="Rotamase"/>
    <property type="match status" value="1"/>
</dbReference>
<gene>
    <name evidence="7" type="primary">nifM</name>
    <name evidence="7" type="ORF">ABUE30_04170</name>
</gene>
<organism evidence="7 8">
    <name type="scientific">Celerinatantimonas yamalensis</name>
    <dbReference type="NCBI Taxonomy" id="559956"/>
    <lineage>
        <taxon>Bacteria</taxon>
        <taxon>Pseudomonadati</taxon>
        <taxon>Pseudomonadota</taxon>
        <taxon>Gammaproteobacteria</taxon>
        <taxon>Celerinatantimonadaceae</taxon>
        <taxon>Celerinatantimonas</taxon>
    </lineage>
</organism>
<comment type="catalytic activity">
    <reaction evidence="1">
        <text>[protein]-peptidylproline (omega=180) = [protein]-peptidylproline (omega=0)</text>
        <dbReference type="Rhea" id="RHEA:16237"/>
        <dbReference type="Rhea" id="RHEA-COMP:10747"/>
        <dbReference type="Rhea" id="RHEA-COMP:10748"/>
        <dbReference type="ChEBI" id="CHEBI:83833"/>
        <dbReference type="ChEBI" id="CHEBI:83834"/>
        <dbReference type="EC" id="5.2.1.8"/>
    </reaction>
</comment>
<evidence type="ECO:0000313" key="8">
    <source>
        <dbReference type="Proteomes" id="UP001629953"/>
    </source>
</evidence>
<proteinExistence type="inferred from homology"/>
<protein>
    <recommendedName>
        <fullName evidence="3">peptidylprolyl isomerase</fullName>
        <ecNumber evidence="3">5.2.1.8</ecNumber>
    </recommendedName>
</protein>
<dbReference type="SUPFAM" id="SSF54534">
    <property type="entry name" value="FKBP-like"/>
    <property type="match status" value="1"/>
</dbReference>
<evidence type="ECO:0000256" key="5">
    <source>
        <dbReference type="PROSITE-ProRule" id="PRU00278"/>
    </source>
</evidence>
<comment type="caution">
    <text evidence="7">The sequence shown here is derived from an EMBL/GenBank/DDBJ whole genome shotgun (WGS) entry which is preliminary data.</text>
</comment>
<keyword evidence="5" id="KW-0413">Isomerase</keyword>
<dbReference type="PROSITE" id="PS50198">
    <property type="entry name" value="PPIC_PPIASE_2"/>
    <property type="match status" value="1"/>
</dbReference>
<dbReference type="InterPro" id="IPR046357">
    <property type="entry name" value="PPIase_dom_sf"/>
</dbReference>
<dbReference type="SUPFAM" id="SSF109998">
    <property type="entry name" value="Triger factor/SurA peptide-binding domain-like"/>
    <property type="match status" value="1"/>
</dbReference>
<evidence type="ECO:0000313" key="7">
    <source>
        <dbReference type="EMBL" id="MFM2484268.1"/>
    </source>
</evidence>
<accession>A0ABW9G4K8</accession>
<evidence type="ECO:0000256" key="4">
    <source>
        <dbReference type="ARBA" id="ARBA00023110"/>
    </source>
</evidence>
<comment type="similarity">
    <text evidence="2">Belongs to the PpiC/parvulin rotamase family.</text>
</comment>
<dbReference type="InterPro" id="IPR014282">
    <property type="entry name" value="Nitrogen_fix_NifM"/>
</dbReference>
<dbReference type="InterPro" id="IPR027304">
    <property type="entry name" value="Trigger_fact/SurA_dom_sf"/>
</dbReference>
<dbReference type="InterPro" id="IPR050245">
    <property type="entry name" value="PrsA_foldase"/>
</dbReference>
<keyword evidence="4 5" id="KW-0697">Rotamase</keyword>
<dbReference type="Gene3D" id="3.10.50.40">
    <property type="match status" value="1"/>
</dbReference>
<dbReference type="EMBL" id="JBEQCT010000001">
    <property type="protein sequence ID" value="MFM2484268.1"/>
    <property type="molecule type" value="Genomic_DNA"/>
</dbReference>
<dbReference type="Proteomes" id="UP001629953">
    <property type="component" value="Unassembled WGS sequence"/>
</dbReference>